<accession>A0A437QYE6</accession>
<proteinExistence type="predicted"/>
<dbReference type="EMBL" id="SADE01000001">
    <property type="protein sequence ID" value="RVU39509.1"/>
    <property type="molecule type" value="Genomic_DNA"/>
</dbReference>
<dbReference type="OrthoDB" id="2560571at2"/>
<evidence type="ECO:0000313" key="1">
    <source>
        <dbReference type="EMBL" id="RVU39509.1"/>
    </source>
</evidence>
<protein>
    <submittedName>
        <fullName evidence="1">Phytanoyl-CoA dioxygenase family protein</fullName>
    </submittedName>
</protein>
<name>A0A437QYE6_9PROT</name>
<dbReference type="Pfam" id="PF05721">
    <property type="entry name" value="PhyH"/>
    <property type="match status" value="1"/>
</dbReference>
<keyword evidence="1" id="KW-0223">Dioxygenase</keyword>
<comment type="caution">
    <text evidence="1">The sequence shown here is derived from an EMBL/GenBank/DDBJ whole genome shotgun (WGS) entry which is preliminary data.</text>
</comment>
<keyword evidence="1" id="KW-0560">Oxidoreductase</keyword>
<dbReference type="Gene3D" id="2.60.120.620">
    <property type="entry name" value="q2cbj1_9rhob like domain"/>
    <property type="match status" value="1"/>
</dbReference>
<dbReference type="InterPro" id="IPR008775">
    <property type="entry name" value="Phytyl_CoA_dOase-like"/>
</dbReference>
<dbReference type="PANTHER" id="PTHR20883">
    <property type="entry name" value="PHYTANOYL-COA DIOXYGENASE DOMAIN CONTAINING 1"/>
    <property type="match status" value="1"/>
</dbReference>
<gene>
    <name evidence="1" type="ORF">EOI86_09850</name>
</gene>
<dbReference type="Proteomes" id="UP000287447">
    <property type="component" value="Unassembled WGS sequence"/>
</dbReference>
<sequence>MAAVQNVDRELSQRFKEDGVVVVRNAFSPEWIKVLTKGLERNIAEPGKYRREYTPEGASGHFFGDYCNWSRIPEYEDFARNSPAADIAMALMGSKKVNLFHEHVVVKEPGTAERTPWHHDQPYYCVNGDDNVSLWVPLDPVPKERGVEFIKGSHKWNRWFTPTRFTGVDYDREDEGFEPIPDFEAERDKHEILSFGLEVGDCVAFHFRTVHGAPGNSASDTRRRAVSFRWTGDDARFVVRKGTMSPPFVEFPECTLAPGDVMDSDLFPVMRG</sequence>
<dbReference type="PANTHER" id="PTHR20883:SF49">
    <property type="entry name" value="PHYTANOYL-COA DIOXYGENASE"/>
    <property type="match status" value="1"/>
</dbReference>
<keyword evidence="2" id="KW-1185">Reference proteome</keyword>
<evidence type="ECO:0000313" key="2">
    <source>
        <dbReference type="Proteomes" id="UP000287447"/>
    </source>
</evidence>
<dbReference type="GO" id="GO:0016706">
    <property type="term" value="F:2-oxoglutarate-dependent dioxygenase activity"/>
    <property type="evidence" value="ECO:0007669"/>
    <property type="project" value="UniProtKB-ARBA"/>
</dbReference>
<reference evidence="2" key="1">
    <citation type="submission" date="2019-01" db="EMBL/GenBank/DDBJ databases">
        <title>Gri0909 isolated from a small marine red alga.</title>
        <authorList>
            <person name="Kim J."/>
            <person name="Jeong S.E."/>
            <person name="Jeon C.O."/>
        </authorList>
    </citation>
    <scope>NUCLEOTIDE SEQUENCE [LARGE SCALE GENOMIC DNA]</scope>
    <source>
        <strain evidence="2">Gri0909</strain>
    </source>
</reference>
<organism evidence="1 2">
    <name type="scientific">Hwanghaeella grinnelliae</name>
    <dbReference type="NCBI Taxonomy" id="2500179"/>
    <lineage>
        <taxon>Bacteria</taxon>
        <taxon>Pseudomonadati</taxon>
        <taxon>Pseudomonadota</taxon>
        <taxon>Alphaproteobacteria</taxon>
        <taxon>Rhodospirillales</taxon>
        <taxon>Rhodospirillaceae</taxon>
        <taxon>Hwanghaeella</taxon>
    </lineage>
</organism>
<dbReference type="GO" id="GO:0005506">
    <property type="term" value="F:iron ion binding"/>
    <property type="evidence" value="ECO:0007669"/>
    <property type="project" value="UniProtKB-ARBA"/>
</dbReference>
<dbReference type="AlphaFoldDB" id="A0A437QYE6"/>
<dbReference type="RefSeq" id="WP_127764880.1">
    <property type="nucleotide sequence ID" value="NZ_SADE01000001.1"/>
</dbReference>
<dbReference type="SUPFAM" id="SSF51197">
    <property type="entry name" value="Clavaminate synthase-like"/>
    <property type="match status" value="1"/>
</dbReference>